<dbReference type="Proteomes" id="UP001204798">
    <property type="component" value="Unassembled WGS sequence"/>
</dbReference>
<sequence length="132" mass="15087">MTGKRVLIVEDDAAIIELLCFLLEQEGLEVEVARDGLEALDKMETFSPDLVLLDLRLPKLEGMDVLWEMRQNPRWNNIPAVIISVDSSPQTMLQGWRLGVDSYFIKPFDPDELIRVVRRILSVSRPEPSLNP</sequence>
<evidence type="ECO:0000256" key="2">
    <source>
        <dbReference type="PROSITE-ProRule" id="PRU00169"/>
    </source>
</evidence>
<organism evidence="4 5">
    <name type="scientific">Candidatus Fervidibacter sacchari</name>
    <dbReference type="NCBI Taxonomy" id="1448929"/>
    <lineage>
        <taxon>Bacteria</taxon>
        <taxon>Candidatus Fervidibacterota</taxon>
        <taxon>Candidatus Fervidibacter</taxon>
    </lineage>
</organism>
<evidence type="ECO:0000259" key="3">
    <source>
        <dbReference type="PROSITE" id="PS50110"/>
    </source>
</evidence>
<keyword evidence="4" id="KW-0238">DNA-binding</keyword>
<dbReference type="Pfam" id="PF00072">
    <property type="entry name" value="Response_reg"/>
    <property type="match status" value="1"/>
</dbReference>
<dbReference type="SMART" id="SM00448">
    <property type="entry name" value="REC"/>
    <property type="match status" value="1"/>
</dbReference>
<proteinExistence type="predicted"/>
<comment type="caution">
    <text evidence="4">The sequence shown here is derived from an EMBL/GenBank/DDBJ whole genome shotgun (WGS) entry which is preliminary data.</text>
</comment>
<reference evidence="4 5" key="1">
    <citation type="submission" date="2022-08" db="EMBL/GenBank/DDBJ databases">
        <title>Bacterial and archaeal communities from various locations to study Microbial Dark Matter (Phase II).</title>
        <authorList>
            <person name="Stepanauskas R."/>
        </authorList>
    </citation>
    <scope>NUCLEOTIDE SEQUENCE [LARGE SCALE GENOMIC DNA]</scope>
    <source>
        <strain evidence="4 5">PD1</strain>
    </source>
</reference>
<dbReference type="InterPro" id="IPR050595">
    <property type="entry name" value="Bact_response_regulator"/>
</dbReference>
<feature type="domain" description="Response regulatory" evidence="3">
    <location>
        <begin position="5"/>
        <end position="121"/>
    </location>
</feature>
<dbReference type="PANTHER" id="PTHR44591:SF3">
    <property type="entry name" value="RESPONSE REGULATORY DOMAIN-CONTAINING PROTEIN"/>
    <property type="match status" value="1"/>
</dbReference>
<evidence type="ECO:0000313" key="5">
    <source>
        <dbReference type="Proteomes" id="UP001204798"/>
    </source>
</evidence>
<dbReference type="InterPro" id="IPR001789">
    <property type="entry name" value="Sig_transdc_resp-reg_receiver"/>
</dbReference>
<gene>
    <name evidence="4" type="ORF">M2350_002514</name>
</gene>
<keyword evidence="1 2" id="KW-0597">Phosphoprotein</keyword>
<dbReference type="InterPro" id="IPR011006">
    <property type="entry name" value="CheY-like_superfamily"/>
</dbReference>
<dbReference type="EMBL" id="JANUCP010000004">
    <property type="protein sequence ID" value="MCS3920097.1"/>
    <property type="molecule type" value="Genomic_DNA"/>
</dbReference>
<evidence type="ECO:0000313" key="4">
    <source>
        <dbReference type="EMBL" id="MCS3920097.1"/>
    </source>
</evidence>
<name>A0ABT2EQ91_9BACT</name>
<keyword evidence="5" id="KW-1185">Reference proteome</keyword>
<evidence type="ECO:0000256" key="1">
    <source>
        <dbReference type="ARBA" id="ARBA00022553"/>
    </source>
</evidence>
<dbReference type="RefSeq" id="WP_259097660.1">
    <property type="nucleotide sequence ID" value="NZ_CP130454.1"/>
</dbReference>
<dbReference type="GO" id="GO:0003677">
    <property type="term" value="F:DNA binding"/>
    <property type="evidence" value="ECO:0007669"/>
    <property type="project" value="UniProtKB-KW"/>
</dbReference>
<accession>A0ABT2EQ91</accession>
<dbReference type="PROSITE" id="PS50110">
    <property type="entry name" value="RESPONSE_REGULATORY"/>
    <property type="match status" value="1"/>
</dbReference>
<protein>
    <submittedName>
        <fullName evidence="4">DNA-binding response OmpR family regulator</fullName>
    </submittedName>
</protein>
<dbReference type="PANTHER" id="PTHR44591">
    <property type="entry name" value="STRESS RESPONSE REGULATOR PROTEIN 1"/>
    <property type="match status" value="1"/>
</dbReference>
<feature type="modified residue" description="4-aspartylphosphate" evidence="2">
    <location>
        <position position="54"/>
    </location>
</feature>
<dbReference type="Gene3D" id="3.40.50.2300">
    <property type="match status" value="1"/>
</dbReference>
<dbReference type="SUPFAM" id="SSF52172">
    <property type="entry name" value="CheY-like"/>
    <property type="match status" value="1"/>
</dbReference>